<dbReference type="Pfam" id="PF00640">
    <property type="entry name" value="PID"/>
    <property type="match status" value="1"/>
</dbReference>
<name>A0A6V7WQY3_MELEN</name>
<sequence length="871" mass="98388">MLLPSQRPNKIRNNKENIKKYKTTEKLEMGKKGRKATDYDEILKEQQHLSNTSAGPSSPPRNEGFVARSWSRISGRRKRQKQKSAAEGRQQHNEMIHDSNRRGRGVSQNSQIEWPSNNDRNLVGLTHLEREEARTKKPFFSRSMDRLRRSIRRSFRRGGGQAGQALTSSATEGHPSSSTNPQPSGNGTSGVGGTSNKSYCHSDEVAVRSAACSFPVKYLGSCEVFESRGMLVCESALQHLRNRKRPVKALLYVSGDGIRVVDQTNNRGLIVDQTIEKVSFCSPDRHNDKGFAYICRDGATRRWICHGFHATKESGERLSHAVGCAFTVCLERKRKRDAESEAFKDAQALKNSLNSPTNQKSPNNFKFFDQTDQSSLARTNQGYRSFRHLSISERRLDPQKAILVEQEKIKPSNSSSDVSTINSLSSPIGAFTATPRPSGNPSLFERSRSLRPSFSTSSFPAFNAPPVPVNKSFNTLQHNNRPSTTRFIPRKSLYNEPIWEGDDDQGNEQNSIVNASLSNWNGRFYRTMPYSMPNFVEGGVNNWPPPLINSMIPPPTIYEENKQQNQSLLQQSNVPMQSKSYRNFEEEQRGSGNSFFPKHFYKHFWRFPAADPFTTTSIEQQQESPPPLKAEDWLEQHFRRAATISRSSSFACDNLPPSMILPRSTTIDWLSNQVKPANDIQQLRQSWTQFPQQQTSKGENLLAGPEKKLANNSSFPPLQPLPPLPPFVRNPSWSQTMRQEPTAETLPIPISSANSKKTTPPKSLSPLNEKKNSKILRDESTKTHSRKASSGRRIEYQLLQETDFSLSPPRSEYSLFKGVGEGSFSDKQISVDDPFDVNWSQKVLEETARQHQQNNRGAWHKDGPEPEKTMS</sequence>
<feature type="compositionally biased region" description="Basic and acidic residues" evidence="3">
    <location>
        <begin position="13"/>
        <end position="47"/>
    </location>
</feature>
<keyword evidence="1" id="KW-0217">Developmental protein</keyword>
<feature type="compositionally biased region" description="Polar residues" evidence="3">
    <location>
        <begin position="751"/>
        <end position="766"/>
    </location>
</feature>
<protein>
    <recommendedName>
        <fullName evidence="4">PID domain-containing protein</fullName>
    </recommendedName>
</protein>
<dbReference type="OrthoDB" id="10070446at2759"/>
<feature type="compositionally biased region" description="Polar residues" evidence="3">
    <location>
        <begin position="349"/>
        <end position="366"/>
    </location>
</feature>
<keyword evidence="2" id="KW-0597">Phosphoprotein</keyword>
<accession>A0A6V7WQY3</accession>
<feature type="region of interest" description="Disordered" evidence="3">
    <location>
        <begin position="347"/>
        <end position="366"/>
    </location>
</feature>
<dbReference type="EMBL" id="CAJEWN010000746">
    <property type="protein sequence ID" value="CAD2189393.1"/>
    <property type="molecule type" value="Genomic_DNA"/>
</dbReference>
<evidence type="ECO:0000256" key="3">
    <source>
        <dbReference type="SAM" id="MobiDB-lite"/>
    </source>
</evidence>
<feature type="compositionally biased region" description="Basic and acidic residues" evidence="3">
    <location>
        <begin position="768"/>
        <end position="782"/>
    </location>
</feature>
<evidence type="ECO:0000259" key="4">
    <source>
        <dbReference type="PROSITE" id="PS01179"/>
    </source>
</evidence>
<dbReference type="InterPro" id="IPR011993">
    <property type="entry name" value="PH-like_dom_sf"/>
</dbReference>
<feature type="region of interest" description="Disordered" evidence="3">
    <location>
        <begin position="154"/>
        <end position="193"/>
    </location>
</feature>
<organism evidence="5 6">
    <name type="scientific">Meloidogyne enterolobii</name>
    <name type="common">Root-knot nematode worm</name>
    <name type="synonym">Meloidogyne mayaguensis</name>
    <dbReference type="NCBI Taxonomy" id="390850"/>
    <lineage>
        <taxon>Eukaryota</taxon>
        <taxon>Metazoa</taxon>
        <taxon>Ecdysozoa</taxon>
        <taxon>Nematoda</taxon>
        <taxon>Chromadorea</taxon>
        <taxon>Rhabditida</taxon>
        <taxon>Tylenchina</taxon>
        <taxon>Tylenchomorpha</taxon>
        <taxon>Tylenchoidea</taxon>
        <taxon>Meloidogynidae</taxon>
        <taxon>Meloidogyninae</taxon>
        <taxon>Meloidogyne</taxon>
    </lineage>
</organism>
<comment type="caution">
    <text evidence="5">The sequence shown here is derived from an EMBL/GenBank/DDBJ whole genome shotgun (WGS) entry which is preliminary data.</text>
</comment>
<dbReference type="CDD" id="cd01268">
    <property type="entry name" value="PTB_Numb"/>
    <property type="match status" value="1"/>
</dbReference>
<gene>
    <name evidence="5" type="ORF">MENT_LOCUS42112</name>
</gene>
<feature type="compositionally biased region" description="Polar residues" evidence="3">
    <location>
        <begin position="106"/>
        <end position="119"/>
    </location>
</feature>
<feature type="domain" description="PID" evidence="4">
    <location>
        <begin position="212"/>
        <end position="339"/>
    </location>
</feature>
<dbReference type="InterPro" id="IPR016698">
    <property type="entry name" value="Numb/numb-like"/>
</dbReference>
<feature type="compositionally biased region" description="Basic and acidic residues" evidence="3">
    <location>
        <begin position="859"/>
        <end position="871"/>
    </location>
</feature>
<dbReference type="SMART" id="SM00462">
    <property type="entry name" value="PTB"/>
    <property type="match status" value="1"/>
</dbReference>
<dbReference type="InterPro" id="IPR006020">
    <property type="entry name" value="PTB/PI_dom"/>
</dbReference>
<evidence type="ECO:0000313" key="5">
    <source>
        <dbReference type="EMBL" id="CAD2189393.1"/>
    </source>
</evidence>
<dbReference type="PROSITE" id="PS01179">
    <property type="entry name" value="PID"/>
    <property type="match status" value="1"/>
</dbReference>
<reference evidence="5 6" key="1">
    <citation type="submission" date="2020-08" db="EMBL/GenBank/DDBJ databases">
        <authorList>
            <person name="Koutsovoulos G."/>
            <person name="Danchin GJ E."/>
        </authorList>
    </citation>
    <scope>NUCLEOTIDE SEQUENCE [LARGE SCALE GENOMIC DNA]</scope>
</reference>
<evidence type="ECO:0000313" key="6">
    <source>
        <dbReference type="Proteomes" id="UP000580250"/>
    </source>
</evidence>
<proteinExistence type="predicted"/>
<feature type="region of interest" description="Disordered" evidence="3">
    <location>
        <begin position="707"/>
        <end position="790"/>
    </location>
</feature>
<dbReference type="Proteomes" id="UP000580250">
    <property type="component" value="Unassembled WGS sequence"/>
</dbReference>
<dbReference type="Gene3D" id="2.30.29.30">
    <property type="entry name" value="Pleckstrin-homology domain (PH domain)/Phosphotyrosine-binding domain (PTB)"/>
    <property type="match status" value="1"/>
</dbReference>
<feature type="compositionally biased region" description="Basic and acidic residues" evidence="3">
    <location>
        <begin position="84"/>
        <end position="101"/>
    </location>
</feature>
<feature type="compositionally biased region" description="Polar residues" evidence="3">
    <location>
        <begin position="164"/>
        <end position="183"/>
    </location>
</feature>
<evidence type="ECO:0000256" key="1">
    <source>
        <dbReference type="ARBA" id="ARBA00022473"/>
    </source>
</evidence>
<feature type="region of interest" description="Disordered" evidence="3">
    <location>
        <begin position="1"/>
        <end position="119"/>
    </location>
</feature>
<dbReference type="GO" id="GO:0005737">
    <property type="term" value="C:cytoplasm"/>
    <property type="evidence" value="ECO:0007669"/>
    <property type="project" value="TreeGrafter"/>
</dbReference>
<dbReference type="PANTHER" id="PTHR47368:SF2">
    <property type="entry name" value="PID DOMAIN-CONTAINING PROTEIN"/>
    <property type="match status" value="1"/>
</dbReference>
<dbReference type="PANTHER" id="PTHR47368">
    <property type="entry name" value="NUMB"/>
    <property type="match status" value="1"/>
</dbReference>
<evidence type="ECO:0000256" key="2">
    <source>
        <dbReference type="ARBA" id="ARBA00022553"/>
    </source>
</evidence>
<feature type="compositionally biased region" description="Pro residues" evidence="3">
    <location>
        <begin position="717"/>
        <end position="728"/>
    </location>
</feature>
<dbReference type="SUPFAM" id="SSF50729">
    <property type="entry name" value="PH domain-like"/>
    <property type="match status" value="1"/>
</dbReference>
<dbReference type="AlphaFoldDB" id="A0A6V7WQY3"/>
<feature type="region of interest" description="Disordered" evidence="3">
    <location>
        <begin position="845"/>
        <end position="871"/>
    </location>
</feature>